<name>A0ABU6W771_9FABA</name>
<reference evidence="2 3" key="1">
    <citation type="journal article" date="2023" name="Plants (Basel)">
        <title>Bridging the Gap: Combining Genomics and Transcriptomics Approaches to Understand Stylosanthes scabra, an Orphan Legume from the Brazilian Caatinga.</title>
        <authorList>
            <person name="Ferreira-Neto J.R.C."/>
            <person name="da Silva M.D."/>
            <person name="Binneck E."/>
            <person name="de Melo N.F."/>
            <person name="da Silva R.H."/>
            <person name="de Melo A.L.T.M."/>
            <person name="Pandolfi V."/>
            <person name="Bustamante F.O."/>
            <person name="Brasileiro-Vidal A.C."/>
            <person name="Benko-Iseppon A.M."/>
        </authorList>
    </citation>
    <scope>NUCLEOTIDE SEQUENCE [LARGE SCALE GENOMIC DNA]</scope>
    <source>
        <tissue evidence="2">Leaves</tissue>
    </source>
</reference>
<evidence type="ECO:0000313" key="3">
    <source>
        <dbReference type="Proteomes" id="UP001341840"/>
    </source>
</evidence>
<protein>
    <submittedName>
        <fullName evidence="2">Uncharacterized protein</fullName>
    </submittedName>
</protein>
<gene>
    <name evidence="2" type="ORF">PIB30_022539</name>
</gene>
<evidence type="ECO:0000256" key="1">
    <source>
        <dbReference type="SAM" id="MobiDB-lite"/>
    </source>
</evidence>
<comment type="caution">
    <text evidence="2">The sequence shown here is derived from an EMBL/GenBank/DDBJ whole genome shotgun (WGS) entry which is preliminary data.</text>
</comment>
<evidence type="ECO:0000313" key="2">
    <source>
        <dbReference type="EMBL" id="MED6181785.1"/>
    </source>
</evidence>
<dbReference type="EMBL" id="JASCZI010181319">
    <property type="protein sequence ID" value="MED6181785.1"/>
    <property type="molecule type" value="Genomic_DNA"/>
</dbReference>
<organism evidence="2 3">
    <name type="scientific">Stylosanthes scabra</name>
    <dbReference type="NCBI Taxonomy" id="79078"/>
    <lineage>
        <taxon>Eukaryota</taxon>
        <taxon>Viridiplantae</taxon>
        <taxon>Streptophyta</taxon>
        <taxon>Embryophyta</taxon>
        <taxon>Tracheophyta</taxon>
        <taxon>Spermatophyta</taxon>
        <taxon>Magnoliopsida</taxon>
        <taxon>eudicotyledons</taxon>
        <taxon>Gunneridae</taxon>
        <taxon>Pentapetalae</taxon>
        <taxon>rosids</taxon>
        <taxon>fabids</taxon>
        <taxon>Fabales</taxon>
        <taxon>Fabaceae</taxon>
        <taxon>Papilionoideae</taxon>
        <taxon>50 kb inversion clade</taxon>
        <taxon>dalbergioids sensu lato</taxon>
        <taxon>Dalbergieae</taxon>
        <taxon>Pterocarpus clade</taxon>
        <taxon>Stylosanthes</taxon>
    </lineage>
</organism>
<sequence length="255" mass="27464">MGMAIGQRGLGGPSSDHSVRGGLGGGSLGEEVEVVMVVVVLAGVRQVRGLVFFYYGYVPLGDDQFGGGVVSPHQLYPYFSSPDTMERQLGGEVCYSELAAIWVQEDGEGSNSQPIVGTPKFHVDPNEPATGFHDMSHQRIRTMSRLFFVHIEYHDVEVGFDLGLDSYGYAYMGASSSSVVGVLAQTAPLGMIWVHFIHVCSNPRGSWTSHVGPPYGGQNPSGIGGLKPVCRMCDPSMKLDMYQPSSFPWVLSLSP</sequence>
<proteinExistence type="predicted"/>
<keyword evidence="3" id="KW-1185">Reference proteome</keyword>
<dbReference type="Proteomes" id="UP001341840">
    <property type="component" value="Unassembled WGS sequence"/>
</dbReference>
<accession>A0ABU6W771</accession>
<feature type="region of interest" description="Disordered" evidence="1">
    <location>
        <begin position="1"/>
        <end position="23"/>
    </location>
</feature>